<feature type="coiled-coil region" evidence="1">
    <location>
        <begin position="417"/>
        <end position="452"/>
    </location>
</feature>
<feature type="compositionally biased region" description="Pro residues" evidence="2">
    <location>
        <begin position="161"/>
        <end position="192"/>
    </location>
</feature>
<organism evidence="3 4">
    <name type="scientific">Tanacetum coccineum</name>
    <dbReference type="NCBI Taxonomy" id="301880"/>
    <lineage>
        <taxon>Eukaryota</taxon>
        <taxon>Viridiplantae</taxon>
        <taxon>Streptophyta</taxon>
        <taxon>Embryophyta</taxon>
        <taxon>Tracheophyta</taxon>
        <taxon>Spermatophyta</taxon>
        <taxon>Magnoliopsida</taxon>
        <taxon>eudicotyledons</taxon>
        <taxon>Gunneridae</taxon>
        <taxon>Pentapetalae</taxon>
        <taxon>asterids</taxon>
        <taxon>campanulids</taxon>
        <taxon>Asterales</taxon>
        <taxon>Asteraceae</taxon>
        <taxon>Asteroideae</taxon>
        <taxon>Anthemideae</taxon>
        <taxon>Anthemidinae</taxon>
        <taxon>Tanacetum</taxon>
    </lineage>
</organism>
<reference evidence="3" key="2">
    <citation type="submission" date="2022-01" db="EMBL/GenBank/DDBJ databases">
        <authorList>
            <person name="Yamashiro T."/>
            <person name="Shiraishi A."/>
            <person name="Satake H."/>
            <person name="Nakayama K."/>
        </authorList>
    </citation>
    <scope>NUCLEOTIDE SEQUENCE</scope>
</reference>
<protein>
    <recommendedName>
        <fullName evidence="5">Xylulose kinase-1</fullName>
    </recommendedName>
</protein>
<accession>A0ABQ5IT16</accession>
<evidence type="ECO:0000256" key="1">
    <source>
        <dbReference type="SAM" id="Coils"/>
    </source>
</evidence>
<feature type="region of interest" description="Disordered" evidence="2">
    <location>
        <begin position="273"/>
        <end position="292"/>
    </location>
</feature>
<feature type="region of interest" description="Disordered" evidence="2">
    <location>
        <begin position="301"/>
        <end position="328"/>
    </location>
</feature>
<evidence type="ECO:0008006" key="5">
    <source>
        <dbReference type="Google" id="ProtNLM"/>
    </source>
</evidence>
<evidence type="ECO:0000313" key="3">
    <source>
        <dbReference type="EMBL" id="GJU03390.1"/>
    </source>
</evidence>
<feature type="compositionally biased region" description="Basic and acidic residues" evidence="2">
    <location>
        <begin position="381"/>
        <end position="390"/>
    </location>
</feature>
<feature type="region of interest" description="Disordered" evidence="2">
    <location>
        <begin position="136"/>
        <end position="210"/>
    </location>
</feature>
<comment type="caution">
    <text evidence="3">The sequence shown here is derived from an EMBL/GenBank/DDBJ whole genome shotgun (WGS) entry which is preliminary data.</text>
</comment>
<dbReference type="EMBL" id="BQNB010021147">
    <property type="protein sequence ID" value="GJU03390.1"/>
    <property type="molecule type" value="Genomic_DNA"/>
</dbReference>
<gene>
    <name evidence="3" type="ORF">Tco_1113728</name>
</gene>
<proteinExistence type="predicted"/>
<keyword evidence="4" id="KW-1185">Reference proteome</keyword>
<evidence type="ECO:0000256" key="2">
    <source>
        <dbReference type="SAM" id="MobiDB-lite"/>
    </source>
</evidence>
<name>A0ABQ5IT16_9ASTR</name>
<dbReference type="Proteomes" id="UP001151760">
    <property type="component" value="Unassembled WGS sequence"/>
</dbReference>
<keyword evidence="1" id="KW-0175">Coiled coil</keyword>
<reference evidence="3" key="1">
    <citation type="journal article" date="2022" name="Int. J. Mol. Sci.">
        <title>Draft Genome of Tanacetum Coccineum: Genomic Comparison of Closely Related Tanacetum-Family Plants.</title>
        <authorList>
            <person name="Yamashiro T."/>
            <person name="Shiraishi A."/>
            <person name="Nakayama K."/>
            <person name="Satake H."/>
        </authorList>
    </citation>
    <scope>NUCLEOTIDE SEQUENCE</scope>
</reference>
<sequence>MANLKYSDKHNMVAFLKKPNESVGFTEVVDFLKGTSLRYALTHNPTIYDSLVKQFWQTAIVRTLVNGTPQLVASIDSKEYTITEAFVTSKLQLADATGIHNLSDAEIYVGLATLGYVTEGDFVPLLPAMLAGAAVDPGEGSAQPAEPHHTPVDPISSTSQPPHPSPPPHSPLPSPPHPSPPPHSPPHSPHQSPPRSYEAPLPEGNTSGSAEDSMQLKELMDIVPKLVSRIETLETELQQTKTTYGKAVLTLVKRVKILEKALKRKTQKVVISESEGEEPKDQGRIIQDIDDDPLVSLVRESMKMKEKSTDFVTPTKDSGEAQEEDISPTILEAAKTLLDAEEEINTGIEEVSTGSAKVDSGTASKRGQREGKAPMVEEDIQATHKTKEQIRQEEAGLEEAIKLQAQMDEEVAKQIHLDKMIAKRMVEEEELSEQQKKRKAEVQEAAQNYTEEDWDTIRAKLEANAELTKSLQGESMTGEDFAKRMVEMINQKKKFYAEQKAKAKRSKPMTQAQQRDYMSTFIKNQSSWKLTQLKKLTFKTEFEKLNKKLQRKQKIDIEDASITKGKDKVVKEEETKVPTAQDEFNKEIEAYVKDKVKDASSESEIGVDVIPTAIKPPTIVNWKIISQSSEKDDYQIIRKDGSNKIYMSFGAMLKDFSRDELVELYRLVIKKYGSNTLEEMYNRVLWGDLKTHFDSTS</sequence>
<feature type="region of interest" description="Disordered" evidence="2">
    <location>
        <begin position="345"/>
        <end position="390"/>
    </location>
</feature>
<evidence type="ECO:0000313" key="4">
    <source>
        <dbReference type="Proteomes" id="UP001151760"/>
    </source>
</evidence>